<gene>
    <name evidence="1" type="ORF">V6N11_017311</name>
</gene>
<proteinExistence type="predicted"/>
<evidence type="ECO:0000313" key="2">
    <source>
        <dbReference type="Proteomes" id="UP001396334"/>
    </source>
</evidence>
<organism evidence="1 2">
    <name type="scientific">Hibiscus sabdariffa</name>
    <name type="common">roselle</name>
    <dbReference type="NCBI Taxonomy" id="183260"/>
    <lineage>
        <taxon>Eukaryota</taxon>
        <taxon>Viridiplantae</taxon>
        <taxon>Streptophyta</taxon>
        <taxon>Embryophyta</taxon>
        <taxon>Tracheophyta</taxon>
        <taxon>Spermatophyta</taxon>
        <taxon>Magnoliopsida</taxon>
        <taxon>eudicotyledons</taxon>
        <taxon>Gunneridae</taxon>
        <taxon>Pentapetalae</taxon>
        <taxon>rosids</taxon>
        <taxon>malvids</taxon>
        <taxon>Malvales</taxon>
        <taxon>Malvaceae</taxon>
        <taxon>Malvoideae</taxon>
        <taxon>Hibiscus</taxon>
    </lineage>
</organism>
<reference evidence="1 2" key="1">
    <citation type="journal article" date="2024" name="G3 (Bethesda)">
        <title>Genome assembly of Hibiscus sabdariffa L. provides insights into metabolisms of medicinal natural products.</title>
        <authorList>
            <person name="Kim T."/>
        </authorList>
    </citation>
    <scope>NUCLEOTIDE SEQUENCE [LARGE SCALE GENOMIC DNA]</scope>
    <source>
        <strain evidence="1">TK-2024</strain>
        <tissue evidence="1">Old leaves</tissue>
    </source>
</reference>
<dbReference type="EMBL" id="JBBPBN010000004">
    <property type="protein sequence ID" value="KAK9042234.1"/>
    <property type="molecule type" value="Genomic_DNA"/>
</dbReference>
<comment type="caution">
    <text evidence="1">The sequence shown here is derived from an EMBL/GenBank/DDBJ whole genome shotgun (WGS) entry which is preliminary data.</text>
</comment>
<name>A0ABR2TY60_9ROSI</name>
<evidence type="ECO:0000313" key="1">
    <source>
        <dbReference type="EMBL" id="KAK9042234.1"/>
    </source>
</evidence>
<protein>
    <submittedName>
        <fullName evidence="1">Uncharacterized protein</fullName>
    </submittedName>
</protein>
<dbReference type="Proteomes" id="UP001396334">
    <property type="component" value="Unassembled WGS sequence"/>
</dbReference>
<keyword evidence="2" id="KW-1185">Reference proteome</keyword>
<sequence>MYMLDLHGMNWLMLISLDSWQQDRRRKSIGRIQQLQGAVDEMMVGPLSNDSLENLSTVEVELKSLVDKDEAYWSQ</sequence>
<accession>A0ABR2TY60</accession>